<sequence length="68" mass="7567">MQDRPLQAFPAEREKKSPRHATGGRASGVLCLSGHGPLLGWPLKPSATTGFDKYPHFTTPFDRRSIQY</sequence>
<reference evidence="2 3" key="1">
    <citation type="submission" date="2019-02" db="EMBL/GenBank/DDBJ databases">
        <authorList>
            <person name="Feng G."/>
        </authorList>
    </citation>
    <scope>NUCLEOTIDE SEQUENCE [LARGE SCALE GENOMIC DNA]</scope>
    <source>
        <strain evidence="2 3">DSM 26779</strain>
    </source>
</reference>
<evidence type="ECO:0000313" key="3">
    <source>
        <dbReference type="Proteomes" id="UP000292734"/>
    </source>
</evidence>
<name>A0A4Q4IY37_9SPHN</name>
<dbReference type="Proteomes" id="UP000292734">
    <property type="component" value="Unassembled WGS sequence"/>
</dbReference>
<comment type="caution">
    <text evidence="2">The sequence shown here is derived from an EMBL/GenBank/DDBJ whole genome shotgun (WGS) entry which is preliminary data.</text>
</comment>
<dbReference type="AlphaFoldDB" id="A0A4Q4IY37"/>
<dbReference type="EMBL" id="SEOM01000008">
    <property type="protein sequence ID" value="RYL98565.1"/>
    <property type="molecule type" value="Genomic_DNA"/>
</dbReference>
<feature type="region of interest" description="Disordered" evidence="1">
    <location>
        <begin position="1"/>
        <end position="25"/>
    </location>
</feature>
<evidence type="ECO:0000256" key="1">
    <source>
        <dbReference type="SAM" id="MobiDB-lite"/>
    </source>
</evidence>
<accession>A0A4Q4IY37</accession>
<evidence type="ECO:0000313" key="2">
    <source>
        <dbReference type="EMBL" id="RYL98565.1"/>
    </source>
</evidence>
<dbReference type="RefSeq" id="WP_129965641.1">
    <property type="nucleotide sequence ID" value="NZ_JACBZE010000009.1"/>
</dbReference>
<protein>
    <submittedName>
        <fullName evidence="2">Uncharacterized protein</fullName>
    </submittedName>
</protein>
<organism evidence="2 3">
    <name type="scientific">Sphingobium indicum</name>
    <dbReference type="NCBI Taxonomy" id="332055"/>
    <lineage>
        <taxon>Bacteria</taxon>
        <taxon>Pseudomonadati</taxon>
        <taxon>Pseudomonadota</taxon>
        <taxon>Alphaproteobacteria</taxon>
        <taxon>Sphingomonadales</taxon>
        <taxon>Sphingomonadaceae</taxon>
        <taxon>Sphingobium</taxon>
    </lineage>
</organism>
<proteinExistence type="predicted"/>
<gene>
    <name evidence="2" type="ORF">EWH08_17075</name>
</gene>